<name>A0ABV2L8F7_9HYPH</name>
<protein>
    <submittedName>
        <fullName evidence="1">Uncharacterized protein</fullName>
    </submittedName>
</protein>
<accession>A0ABV2L8F7</accession>
<gene>
    <name evidence="1" type="ORF">ABID43_003694</name>
</gene>
<dbReference type="EMBL" id="JBEPMM010000012">
    <property type="protein sequence ID" value="MET3694135.1"/>
    <property type="molecule type" value="Genomic_DNA"/>
</dbReference>
<reference evidence="1 2" key="1">
    <citation type="submission" date="2024-06" db="EMBL/GenBank/DDBJ databases">
        <title>Genomic Encyclopedia of Type Strains, Phase IV (KMG-IV): sequencing the most valuable type-strain genomes for metagenomic binning, comparative biology and taxonomic classification.</title>
        <authorList>
            <person name="Goeker M."/>
        </authorList>
    </citation>
    <scope>NUCLEOTIDE SEQUENCE [LARGE SCALE GENOMIC DNA]</scope>
    <source>
        <strain evidence="1 2">DSM 21331</strain>
    </source>
</reference>
<organism evidence="1 2">
    <name type="scientific">Methylobacterium goesingense</name>
    <dbReference type="NCBI Taxonomy" id="243690"/>
    <lineage>
        <taxon>Bacteria</taxon>
        <taxon>Pseudomonadati</taxon>
        <taxon>Pseudomonadota</taxon>
        <taxon>Alphaproteobacteria</taxon>
        <taxon>Hyphomicrobiales</taxon>
        <taxon>Methylobacteriaceae</taxon>
        <taxon>Methylobacterium</taxon>
    </lineage>
</organism>
<sequence>MSEIAEKRREIAELIALELGFGDLETLSATERAAVDRQTEETIAGCEADSPEPADCTEANIRLRGLLQQYRALQVLRSDEADARLADEGEVFGREDDA</sequence>
<keyword evidence="2" id="KW-1185">Reference proteome</keyword>
<dbReference type="Proteomes" id="UP001549145">
    <property type="component" value="Unassembled WGS sequence"/>
</dbReference>
<evidence type="ECO:0000313" key="2">
    <source>
        <dbReference type="Proteomes" id="UP001549145"/>
    </source>
</evidence>
<comment type="caution">
    <text evidence="1">The sequence shown here is derived from an EMBL/GenBank/DDBJ whole genome shotgun (WGS) entry which is preliminary data.</text>
</comment>
<evidence type="ECO:0000313" key="1">
    <source>
        <dbReference type="EMBL" id="MET3694135.1"/>
    </source>
</evidence>
<dbReference type="RefSeq" id="WP_238281898.1">
    <property type="nucleotide sequence ID" value="NZ_BPQL01000144.1"/>
</dbReference>
<proteinExistence type="predicted"/>